<evidence type="ECO:0000259" key="1">
    <source>
        <dbReference type="Pfam" id="PF00561"/>
    </source>
</evidence>
<dbReference type="Pfam" id="PF00561">
    <property type="entry name" value="Abhydrolase_1"/>
    <property type="match status" value="1"/>
</dbReference>
<name>A0A2G4YT58_9PROT</name>
<keyword evidence="3" id="KW-1185">Reference proteome</keyword>
<dbReference type="InterPro" id="IPR000073">
    <property type="entry name" value="AB_hydrolase_1"/>
</dbReference>
<proteinExistence type="predicted"/>
<dbReference type="InterPro" id="IPR029058">
    <property type="entry name" value="AB_hydrolase_fold"/>
</dbReference>
<protein>
    <submittedName>
        <fullName evidence="2">Poly-beta-hydroxybutyrate polymerase</fullName>
    </submittedName>
</protein>
<reference evidence="2 3" key="1">
    <citation type="submission" date="2017-10" db="EMBL/GenBank/DDBJ databases">
        <title>Frigbacter circumglobatus gen. nov. sp. nov., isolated from sediment cultured in situ.</title>
        <authorList>
            <person name="Zhao Z."/>
        </authorList>
    </citation>
    <scope>NUCLEOTIDE SEQUENCE [LARGE SCALE GENOMIC DNA]</scope>
    <source>
        <strain evidence="2 3">ZYL</strain>
    </source>
</reference>
<feature type="domain" description="AB hydrolase-1" evidence="1">
    <location>
        <begin position="150"/>
        <end position="405"/>
    </location>
</feature>
<comment type="caution">
    <text evidence="2">The sequence shown here is derived from an EMBL/GenBank/DDBJ whole genome shotgun (WGS) entry which is preliminary data.</text>
</comment>
<evidence type="ECO:0000313" key="3">
    <source>
        <dbReference type="Proteomes" id="UP000229730"/>
    </source>
</evidence>
<dbReference type="InParanoid" id="A0A2G4YT58"/>
<dbReference type="InterPro" id="IPR051321">
    <property type="entry name" value="PHA/PHB_synthase"/>
</dbReference>
<dbReference type="SUPFAM" id="SSF53474">
    <property type="entry name" value="alpha/beta-Hydrolases"/>
    <property type="match status" value="1"/>
</dbReference>
<sequence length="424" mass="47414">MTDDTVQLKNPTGRGPHPLSLHVAGTTQNWLAAAAALPLFQLGGLQVHPSLKPQAADLHRDLGGQDLKTVQIEVMKQAQTRLKETLDGMTRYQNHPYRRNVPVMPLQGTIGSSELRDYAPNSAPDAPLVLAVPSLVNPAYVLDLQEDHSFLRCLADQGLHPYLLDWTLPGPEELTFDLEGYITQRLMPLIRRLHQHHGQKIHLVGYCMGGNLCLAAAQLLQEEDLLHSLTLMATPWDFHADQPVHLPALTEKFIEIEAASALRAPTPVNIMQMFFYTLDPTLSDRKFRHFATLDPDSDAARHFVALEDWANGENSIPATPQSARIPPLAPPVARDCLIKWYKHNQPHEKQWKIAGQIIDPVTLRLPGRLITPTRDRIVPPASAKALIRLLPHFDHHVMEGGHVSMVAGQNAKDTLWRKFALYLK</sequence>
<dbReference type="AlphaFoldDB" id="A0A2G4YT58"/>
<evidence type="ECO:0000313" key="2">
    <source>
        <dbReference type="EMBL" id="PHZ85518.1"/>
    </source>
</evidence>
<dbReference type="PANTHER" id="PTHR36837">
    <property type="entry name" value="POLY(3-HYDROXYALKANOATE) POLYMERASE SUBUNIT PHAC"/>
    <property type="match status" value="1"/>
</dbReference>
<gene>
    <name evidence="2" type="ORF">CRD36_02135</name>
</gene>
<dbReference type="Gene3D" id="3.40.50.1820">
    <property type="entry name" value="alpha/beta hydrolase"/>
    <property type="match status" value="1"/>
</dbReference>
<dbReference type="Proteomes" id="UP000229730">
    <property type="component" value="Unassembled WGS sequence"/>
</dbReference>
<organism evidence="2 3">
    <name type="scientific">Paremcibacter congregatus</name>
    <dbReference type="NCBI Taxonomy" id="2043170"/>
    <lineage>
        <taxon>Bacteria</taxon>
        <taxon>Pseudomonadati</taxon>
        <taxon>Pseudomonadota</taxon>
        <taxon>Alphaproteobacteria</taxon>
        <taxon>Emcibacterales</taxon>
        <taxon>Emcibacteraceae</taxon>
        <taxon>Paremcibacter</taxon>
    </lineage>
</organism>
<dbReference type="RefSeq" id="WP_099471100.1">
    <property type="nucleotide sequence ID" value="NZ_CP041025.1"/>
</dbReference>
<accession>A0A2G4YT58</accession>
<dbReference type="OrthoDB" id="9767934at2"/>
<dbReference type="EMBL" id="PDEM01000009">
    <property type="protein sequence ID" value="PHZ85518.1"/>
    <property type="molecule type" value="Genomic_DNA"/>
</dbReference>
<dbReference type="PANTHER" id="PTHR36837:SF2">
    <property type="entry name" value="POLY(3-HYDROXYALKANOATE) POLYMERASE SUBUNIT PHAC"/>
    <property type="match status" value="1"/>
</dbReference>